<sequence length="227" mass="22660">MTVAQTRSTATAGTEAGSAGRFRLDLPMMTIELRPPRVRMPRIPLPHVPVPRISRQEMGHAADVARAMLPPPERVAYYGALGALAVMGVIEWPVAAAIGAGAIIAQRARSGQTPMGNGGQGASAAARTASRTSTAGRGGGGASAAARKSAMKAEEAPRSGSSRRAAAAQSTSSRQAASRQAASGQAASGQAPATQAPATQAPATQASSARARSKPASAAGPQSAMST</sequence>
<keyword evidence="2" id="KW-1133">Transmembrane helix</keyword>
<feature type="compositionally biased region" description="Low complexity" evidence="1">
    <location>
        <begin position="158"/>
        <end position="219"/>
    </location>
</feature>
<reference evidence="3 4" key="1">
    <citation type="submission" date="2020-06" db="EMBL/GenBank/DDBJ databases">
        <authorList>
            <person name="Chanama M."/>
        </authorList>
    </citation>
    <scope>NUCLEOTIDE SEQUENCE [LARGE SCALE GENOMIC DNA]</scope>
    <source>
        <strain evidence="3 4">TBRC6557</strain>
    </source>
</reference>
<dbReference type="AlphaFoldDB" id="A0A7Y6IXY0"/>
<proteinExistence type="predicted"/>
<dbReference type="Proteomes" id="UP000546126">
    <property type="component" value="Unassembled WGS sequence"/>
</dbReference>
<evidence type="ECO:0000256" key="1">
    <source>
        <dbReference type="SAM" id="MobiDB-lite"/>
    </source>
</evidence>
<feature type="region of interest" description="Disordered" evidence="1">
    <location>
        <begin position="111"/>
        <end position="227"/>
    </location>
</feature>
<organism evidence="3 4">
    <name type="scientific">Nonomuraea rhodomycinica</name>
    <dbReference type="NCBI Taxonomy" id="1712872"/>
    <lineage>
        <taxon>Bacteria</taxon>
        <taxon>Bacillati</taxon>
        <taxon>Actinomycetota</taxon>
        <taxon>Actinomycetes</taxon>
        <taxon>Streptosporangiales</taxon>
        <taxon>Streptosporangiaceae</taxon>
        <taxon>Nonomuraea</taxon>
    </lineage>
</organism>
<keyword evidence="2" id="KW-0812">Transmembrane</keyword>
<gene>
    <name evidence="3" type="ORF">HT134_41095</name>
</gene>
<comment type="caution">
    <text evidence="3">The sequence shown here is derived from an EMBL/GenBank/DDBJ whole genome shotgun (WGS) entry which is preliminary data.</text>
</comment>
<feature type="compositionally biased region" description="Low complexity" evidence="1">
    <location>
        <begin position="122"/>
        <end position="135"/>
    </location>
</feature>
<evidence type="ECO:0000313" key="3">
    <source>
        <dbReference type="EMBL" id="NUW46469.1"/>
    </source>
</evidence>
<protein>
    <submittedName>
        <fullName evidence="3">Uncharacterized protein</fullName>
    </submittedName>
</protein>
<keyword evidence="4" id="KW-1185">Reference proteome</keyword>
<name>A0A7Y6IXY0_9ACTN</name>
<feature type="transmembrane region" description="Helical" evidence="2">
    <location>
        <begin position="76"/>
        <end position="105"/>
    </location>
</feature>
<dbReference type="EMBL" id="JABWGO010000016">
    <property type="protein sequence ID" value="NUW46469.1"/>
    <property type="molecule type" value="Genomic_DNA"/>
</dbReference>
<evidence type="ECO:0000256" key="2">
    <source>
        <dbReference type="SAM" id="Phobius"/>
    </source>
</evidence>
<accession>A0A7Y6IXY0</accession>
<dbReference type="RefSeq" id="WP_175605915.1">
    <property type="nucleotide sequence ID" value="NZ_JABWGO010000016.1"/>
</dbReference>
<keyword evidence="2" id="KW-0472">Membrane</keyword>
<evidence type="ECO:0000313" key="4">
    <source>
        <dbReference type="Proteomes" id="UP000546126"/>
    </source>
</evidence>